<dbReference type="GeneID" id="68120094"/>
<dbReference type="VEuPathDB" id="AmoebaDB:NF0098410"/>
<dbReference type="CDD" id="cd02869">
    <property type="entry name" value="PseudoU_synth_RluA_like"/>
    <property type="match status" value="1"/>
</dbReference>
<dbReference type="Gene3D" id="3.10.290.10">
    <property type="entry name" value="RNA-binding S4 domain"/>
    <property type="match status" value="1"/>
</dbReference>
<dbReference type="Proteomes" id="UP000444721">
    <property type="component" value="Unassembled WGS sequence"/>
</dbReference>
<dbReference type="SUPFAM" id="SSF55120">
    <property type="entry name" value="Pseudouridine synthase"/>
    <property type="match status" value="1"/>
</dbReference>
<evidence type="ECO:0000256" key="2">
    <source>
        <dbReference type="ARBA" id="ARBA00023235"/>
    </source>
</evidence>
<evidence type="ECO:0000313" key="6">
    <source>
        <dbReference type="Proteomes" id="UP000444721"/>
    </source>
</evidence>
<dbReference type="PROSITE" id="PS01129">
    <property type="entry name" value="PSI_RLU"/>
    <property type="match status" value="1"/>
</dbReference>
<evidence type="ECO:0000256" key="1">
    <source>
        <dbReference type="ARBA" id="ARBA00010876"/>
    </source>
</evidence>
<sequence>MLQQQNSTSSAHVEQFRLEVSTDFHKERLDVFLFSKFFKERQVSKNAVSKLIQHSLNPTGSDSTRYQFLYNDEVVNKPAFKLRNGDCVVVMVEKHCELISDESSNNSIPHERNLNNNTSNDVENTSSIQPENIPLNILYEDDYLIVLDKPKFMTVHPSLKPKPRNTTGTLVNALLFHCQGKLSTCGSCDEHYRPGIVHRLDRDTSGIMVIAKDNDTHLALKKLFENKNSPLEVNGNDSNITRYYQALVENELKPVEGKIEVYIKRHHSIPSKREITKNPLDTGAKLAITEYKELETIAVKNLSGCHTLSLVQCKLLTGRTHQIRVSFAHLNRPLVGDVLYNPRFKSGNKSKKKKQSKYEEEFEKFALEKGQFLHASYLKFVHPRTGKTFEFHSETPSYFREAIKLLNHSTE</sequence>
<proteinExistence type="inferred from homology"/>
<dbReference type="InterPro" id="IPR050188">
    <property type="entry name" value="RluA_PseudoU_synthase"/>
</dbReference>
<dbReference type="InterPro" id="IPR006145">
    <property type="entry name" value="PsdUridine_synth_RsuA/RluA"/>
</dbReference>
<dbReference type="EMBL" id="VFQX01000016">
    <property type="protein sequence ID" value="KAF0981091.1"/>
    <property type="molecule type" value="Genomic_DNA"/>
</dbReference>
<comment type="caution">
    <text evidence="5">The sequence shown here is derived from an EMBL/GenBank/DDBJ whole genome shotgun (WGS) entry which is preliminary data.</text>
</comment>
<dbReference type="InterPro" id="IPR036986">
    <property type="entry name" value="S4_RNA-bd_sf"/>
</dbReference>
<dbReference type="Pfam" id="PF00849">
    <property type="entry name" value="PseudoU_synth_2"/>
    <property type="match status" value="1"/>
</dbReference>
<gene>
    <name evidence="5" type="ORF">FDP41_012879</name>
</gene>
<dbReference type="OMA" id="HYRPGIV"/>
<dbReference type="GO" id="GO:0003723">
    <property type="term" value="F:RNA binding"/>
    <property type="evidence" value="ECO:0007669"/>
    <property type="project" value="InterPro"/>
</dbReference>
<accession>A0A6A5C238</accession>
<dbReference type="GO" id="GO:0009982">
    <property type="term" value="F:pseudouridine synthase activity"/>
    <property type="evidence" value="ECO:0007669"/>
    <property type="project" value="InterPro"/>
</dbReference>
<dbReference type="Gene3D" id="3.30.2350.10">
    <property type="entry name" value="Pseudouridine synthase"/>
    <property type="match status" value="1"/>
</dbReference>
<dbReference type="VEuPathDB" id="AmoebaDB:NfTy_079680"/>
<name>A0A6A5C238_NAEFO</name>
<dbReference type="PANTHER" id="PTHR21600">
    <property type="entry name" value="MITOCHONDRIAL RNA PSEUDOURIDINE SYNTHASE"/>
    <property type="match status" value="1"/>
</dbReference>
<protein>
    <recommendedName>
        <fullName evidence="4">Pseudouridine synthase RsuA/RluA-like domain-containing protein</fullName>
    </recommendedName>
</protein>
<feature type="domain" description="Pseudouridine synthase RsuA/RluA-like" evidence="4">
    <location>
        <begin position="143"/>
        <end position="329"/>
    </location>
</feature>
<evidence type="ECO:0000256" key="3">
    <source>
        <dbReference type="SAM" id="MobiDB-lite"/>
    </source>
</evidence>
<evidence type="ECO:0000313" key="5">
    <source>
        <dbReference type="EMBL" id="KAF0981091.1"/>
    </source>
</evidence>
<dbReference type="RefSeq" id="XP_044565804.1">
    <property type="nucleotide sequence ID" value="XM_044703446.1"/>
</dbReference>
<dbReference type="AlphaFoldDB" id="A0A6A5C238"/>
<dbReference type="InterPro" id="IPR006224">
    <property type="entry name" value="PsdUridine_synth_RluA-like_CS"/>
</dbReference>
<dbReference type="OrthoDB" id="418349at2759"/>
<keyword evidence="2" id="KW-0413">Isomerase</keyword>
<keyword evidence="6" id="KW-1185">Reference proteome</keyword>
<dbReference type="InterPro" id="IPR020103">
    <property type="entry name" value="PsdUridine_synth_cat_dom_sf"/>
</dbReference>
<evidence type="ECO:0000259" key="4">
    <source>
        <dbReference type="Pfam" id="PF00849"/>
    </source>
</evidence>
<dbReference type="GO" id="GO:0000455">
    <property type="term" value="P:enzyme-directed rRNA pseudouridine synthesis"/>
    <property type="evidence" value="ECO:0007669"/>
    <property type="project" value="TreeGrafter"/>
</dbReference>
<organism evidence="5 6">
    <name type="scientific">Naegleria fowleri</name>
    <name type="common">Brain eating amoeba</name>
    <dbReference type="NCBI Taxonomy" id="5763"/>
    <lineage>
        <taxon>Eukaryota</taxon>
        <taxon>Discoba</taxon>
        <taxon>Heterolobosea</taxon>
        <taxon>Tetramitia</taxon>
        <taxon>Eutetramitia</taxon>
        <taxon>Vahlkampfiidae</taxon>
        <taxon>Naegleria</taxon>
    </lineage>
</organism>
<dbReference type="PANTHER" id="PTHR21600:SF44">
    <property type="entry name" value="RIBOSOMAL LARGE SUBUNIT PSEUDOURIDINE SYNTHASE D"/>
    <property type="match status" value="1"/>
</dbReference>
<reference evidence="5 6" key="1">
    <citation type="journal article" date="2019" name="Sci. Rep.">
        <title>Nanopore sequencing improves the draft genome of the human pathogenic amoeba Naegleria fowleri.</title>
        <authorList>
            <person name="Liechti N."/>
            <person name="Schurch N."/>
            <person name="Bruggmann R."/>
            <person name="Wittwer M."/>
        </authorList>
    </citation>
    <scope>NUCLEOTIDE SEQUENCE [LARGE SCALE GENOMIC DNA]</scope>
    <source>
        <strain evidence="5 6">ATCC 30894</strain>
    </source>
</reference>
<comment type="similarity">
    <text evidence="1">Belongs to the pseudouridine synthase RluA family.</text>
</comment>
<feature type="region of interest" description="Disordered" evidence="3">
    <location>
        <begin position="102"/>
        <end position="127"/>
    </location>
</feature>
<dbReference type="VEuPathDB" id="AmoebaDB:FDP41_012879"/>